<protein>
    <submittedName>
        <fullName evidence="2">Nuclear transport factor 2 family protein</fullName>
    </submittedName>
</protein>
<dbReference type="KEGG" id="snan:I6N98_12960"/>
<evidence type="ECO:0000313" key="3">
    <source>
        <dbReference type="Proteomes" id="UP000596063"/>
    </source>
</evidence>
<sequence>MNTGPVEDRLAIRELVEEFAAGAMRIDADAWGETWAEEAVWGLPSMDKPVEGKQNVIEAFREKLAYVEFMSMISFPAELVVEGDRAHGKCYCRELIFPKAGGQVVVVGCFDDQYVKRDGRWYFTSRIYEVMGKG</sequence>
<feature type="domain" description="SnoaL-like" evidence="1">
    <location>
        <begin position="6"/>
        <end position="126"/>
    </location>
</feature>
<dbReference type="Proteomes" id="UP000596063">
    <property type="component" value="Chromosome"/>
</dbReference>
<dbReference type="Pfam" id="PF13577">
    <property type="entry name" value="SnoaL_4"/>
    <property type="match status" value="1"/>
</dbReference>
<dbReference type="Gene3D" id="3.10.450.50">
    <property type="match status" value="1"/>
</dbReference>
<dbReference type="RefSeq" id="WP_198568773.1">
    <property type="nucleotide sequence ID" value="NZ_CP066167.1"/>
</dbReference>
<reference evidence="2 3" key="1">
    <citation type="submission" date="2020-12" db="EMBL/GenBank/DDBJ databases">
        <authorList>
            <person name="Shan Y."/>
        </authorList>
    </citation>
    <scope>NUCLEOTIDE SEQUENCE [LARGE SCALE GENOMIC DNA]</scope>
    <source>
        <strain evidence="3">csc3.9</strain>
    </source>
</reference>
<evidence type="ECO:0000259" key="1">
    <source>
        <dbReference type="Pfam" id="PF13577"/>
    </source>
</evidence>
<accession>A0A7T4UP51</accession>
<keyword evidence="3" id="KW-1185">Reference proteome</keyword>
<proteinExistence type="predicted"/>
<dbReference type="SUPFAM" id="SSF54427">
    <property type="entry name" value="NTF2-like"/>
    <property type="match status" value="1"/>
</dbReference>
<dbReference type="InterPro" id="IPR037401">
    <property type="entry name" value="SnoaL-like"/>
</dbReference>
<organism evidence="2 3">
    <name type="scientific">Spongiibacter nanhainus</name>
    <dbReference type="NCBI Taxonomy" id="2794344"/>
    <lineage>
        <taxon>Bacteria</taxon>
        <taxon>Pseudomonadati</taxon>
        <taxon>Pseudomonadota</taxon>
        <taxon>Gammaproteobacteria</taxon>
        <taxon>Cellvibrionales</taxon>
        <taxon>Spongiibacteraceae</taxon>
        <taxon>Spongiibacter</taxon>
    </lineage>
</organism>
<evidence type="ECO:0000313" key="2">
    <source>
        <dbReference type="EMBL" id="QQD17271.1"/>
    </source>
</evidence>
<dbReference type="AlphaFoldDB" id="A0A7T4UP51"/>
<dbReference type="InterPro" id="IPR032710">
    <property type="entry name" value="NTF2-like_dom_sf"/>
</dbReference>
<dbReference type="EMBL" id="CP066167">
    <property type="protein sequence ID" value="QQD17271.1"/>
    <property type="molecule type" value="Genomic_DNA"/>
</dbReference>
<name>A0A7T4UP51_9GAMM</name>
<gene>
    <name evidence="2" type="ORF">I6N98_12960</name>
</gene>